<keyword evidence="3" id="KW-1185">Reference proteome</keyword>
<organism evidence="2 3">
    <name type="scientific">Chengkuizengella axinellae</name>
    <dbReference type="NCBI Taxonomy" id="3064388"/>
    <lineage>
        <taxon>Bacteria</taxon>
        <taxon>Bacillati</taxon>
        <taxon>Bacillota</taxon>
        <taxon>Bacilli</taxon>
        <taxon>Bacillales</taxon>
        <taxon>Paenibacillaceae</taxon>
        <taxon>Chengkuizengella</taxon>
    </lineage>
</organism>
<dbReference type="PANTHER" id="PTHR38011:SF11">
    <property type="entry name" value="2,5-DIAMINO-6-RIBOSYLAMINO-4(3H)-PYRIMIDINONE 5'-PHOSPHATE REDUCTASE"/>
    <property type="match status" value="1"/>
</dbReference>
<dbReference type="Pfam" id="PF01872">
    <property type="entry name" value="RibD_C"/>
    <property type="match status" value="1"/>
</dbReference>
<dbReference type="SUPFAM" id="SSF53597">
    <property type="entry name" value="Dihydrofolate reductase-like"/>
    <property type="match status" value="1"/>
</dbReference>
<dbReference type="EMBL" id="JAVAMP010000018">
    <property type="protein sequence ID" value="MDP5276747.1"/>
    <property type="molecule type" value="Genomic_DNA"/>
</dbReference>
<dbReference type="Proteomes" id="UP001231941">
    <property type="component" value="Unassembled WGS sequence"/>
</dbReference>
<dbReference type="RefSeq" id="WP_305994055.1">
    <property type="nucleotide sequence ID" value="NZ_JAVAMP010000018.1"/>
</dbReference>
<evidence type="ECO:0000313" key="3">
    <source>
        <dbReference type="Proteomes" id="UP001231941"/>
    </source>
</evidence>
<protein>
    <submittedName>
        <fullName evidence="2">Dihydrofolate reductase family protein</fullName>
    </submittedName>
</protein>
<feature type="domain" description="Bacterial bifunctional deaminase-reductase C-terminal" evidence="1">
    <location>
        <begin position="2"/>
        <end position="170"/>
    </location>
</feature>
<sequence>MRKIIYDIATTLDNFVAREDRTVDGFIMEGQHAEEYIERIKEYDTVLMGKHTYEFGFSYGIEPGEPAYPNMMNYVFSRSTHYPTDKGIKVIRDNQISFIEELKQTPGSDIWLCGAGTFAGFLLDHQLIDQLILKVNPIMFGKGISLFGDIRKELELSLINSKTYENGVILQCYDIKY</sequence>
<reference evidence="2 3" key="1">
    <citation type="submission" date="2023-08" db="EMBL/GenBank/DDBJ databases">
        <authorList>
            <person name="Park J.-S."/>
        </authorList>
    </citation>
    <scope>NUCLEOTIDE SEQUENCE [LARGE SCALE GENOMIC DNA]</scope>
    <source>
        <strain evidence="2 3">2205SS18-9</strain>
    </source>
</reference>
<dbReference type="InterPro" id="IPR024072">
    <property type="entry name" value="DHFR-like_dom_sf"/>
</dbReference>
<dbReference type="PANTHER" id="PTHR38011">
    <property type="entry name" value="DIHYDROFOLATE REDUCTASE FAMILY PROTEIN (AFU_ORTHOLOGUE AFUA_8G06820)"/>
    <property type="match status" value="1"/>
</dbReference>
<dbReference type="InterPro" id="IPR002734">
    <property type="entry name" value="RibDG_C"/>
</dbReference>
<evidence type="ECO:0000313" key="2">
    <source>
        <dbReference type="EMBL" id="MDP5276747.1"/>
    </source>
</evidence>
<comment type="caution">
    <text evidence="2">The sequence shown here is derived from an EMBL/GenBank/DDBJ whole genome shotgun (WGS) entry which is preliminary data.</text>
</comment>
<gene>
    <name evidence="2" type="ORF">Q5Y73_21880</name>
</gene>
<name>A0ABT9J552_9BACL</name>
<accession>A0ABT9J552</accession>
<dbReference type="InterPro" id="IPR050765">
    <property type="entry name" value="Riboflavin_Biosynth_HTPR"/>
</dbReference>
<proteinExistence type="predicted"/>
<evidence type="ECO:0000259" key="1">
    <source>
        <dbReference type="Pfam" id="PF01872"/>
    </source>
</evidence>
<dbReference type="Gene3D" id="3.40.430.10">
    <property type="entry name" value="Dihydrofolate Reductase, subunit A"/>
    <property type="match status" value="1"/>
</dbReference>